<dbReference type="GO" id="GO:0016887">
    <property type="term" value="F:ATP hydrolysis activity"/>
    <property type="evidence" value="ECO:0007669"/>
    <property type="project" value="InterPro"/>
</dbReference>
<keyword evidence="7" id="KW-1185">Reference proteome</keyword>
<dbReference type="Proteomes" id="UP000198553">
    <property type="component" value="Unassembled WGS sequence"/>
</dbReference>
<dbReference type="InterPro" id="IPR003593">
    <property type="entry name" value="AAA+_ATPase"/>
</dbReference>
<dbReference type="GO" id="GO:0005524">
    <property type="term" value="F:ATP binding"/>
    <property type="evidence" value="ECO:0007669"/>
    <property type="project" value="UniProtKB-KW"/>
</dbReference>
<dbReference type="InterPro" id="IPR050763">
    <property type="entry name" value="ABC_transporter_ATP-binding"/>
</dbReference>
<dbReference type="InterPro" id="IPR003439">
    <property type="entry name" value="ABC_transporter-like_ATP-bd"/>
</dbReference>
<dbReference type="Gene3D" id="3.40.50.300">
    <property type="entry name" value="P-loop containing nucleotide triphosphate hydrolases"/>
    <property type="match status" value="1"/>
</dbReference>
<evidence type="ECO:0000256" key="1">
    <source>
        <dbReference type="ARBA" id="ARBA00005417"/>
    </source>
</evidence>
<protein>
    <submittedName>
        <fullName evidence="6">ABC-2 type transport system ATP-binding protein</fullName>
    </submittedName>
</protein>
<reference evidence="7" key="1">
    <citation type="submission" date="2016-10" db="EMBL/GenBank/DDBJ databases">
        <authorList>
            <person name="Varghese N."/>
            <person name="Submissions S."/>
        </authorList>
    </citation>
    <scope>NUCLEOTIDE SEQUENCE [LARGE SCALE GENOMIC DNA]</scope>
    <source>
        <strain evidence="7">B48,IBRC-M 10115,DSM 25386,CECT 8001</strain>
    </source>
</reference>
<dbReference type="PANTHER" id="PTHR42711:SF5">
    <property type="entry name" value="ABC TRANSPORTER ATP-BINDING PROTEIN NATA"/>
    <property type="match status" value="1"/>
</dbReference>
<dbReference type="PANTHER" id="PTHR42711">
    <property type="entry name" value="ABC TRANSPORTER ATP-BINDING PROTEIN"/>
    <property type="match status" value="1"/>
</dbReference>
<dbReference type="SMART" id="SM00382">
    <property type="entry name" value="AAA"/>
    <property type="match status" value="1"/>
</dbReference>
<dbReference type="Pfam" id="PF00005">
    <property type="entry name" value="ABC_tran"/>
    <property type="match status" value="1"/>
</dbReference>
<evidence type="ECO:0000259" key="5">
    <source>
        <dbReference type="PROSITE" id="PS50893"/>
    </source>
</evidence>
<dbReference type="EMBL" id="FOBW01000001">
    <property type="protein sequence ID" value="SEM19021.1"/>
    <property type="molecule type" value="Genomic_DNA"/>
</dbReference>
<feature type="domain" description="ABC transporter" evidence="5">
    <location>
        <begin position="5"/>
        <end position="232"/>
    </location>
</feature>
<evidence type="ECO:0000256" key="3">
    <source>
        <dbReference type="ARBA" id="ARBA00022741"/>
    </source>
</evidence>
<keyword evidence="3" id="KW-0547">Nucleotide-binding</keyword>
<dbReference type="STRING" id="930146.SAMN05192533_101354"/>
<keyword evidence="4 6" id="KW-0067">ATP-binding</keyword>
<organism evidence="6 7">
    <name type="scientific">Mesobacillus persicus</name>
    <dbReference type="NCBI Taxonomy" id="930146"/>
    <lineage>
        <taxon>Bacteria</taxon>
        <taxon>Bacillati</taxon>
        <taxon>Bacillota</taxon>
        <taxon>Bacilli</taxon>
        <taxon>Bacillales</taxon>
        <taxon>Bacillaceae</taxon>
        <taxon>Mesobacillus</taxon>
    </lineage>
</organism>
<evidence type="ECO:0000313" key="6">
    <source>
        <dbReference type="EMBL" id="SEM19021.1"/>
    </source>
</evidence>
<dbReference type="InterPro" id="IPR027417">
    <property type="entry name" value="P-loop_NTPase"/>
</dbReference>
<sequence>MVEMIEVRGVSKSFGSQQVLKDVDFQVKAGEIVGLLGPNGAGKTTVIRILNGVIKADAGTISIMGLSPTQSDDIRAISGIVTESAGLYHQMSGLENLEFFAELYGVEDNAQIKRLLELFELVDHQHKPVGTYSTGMKKRLALSKALLHNPKILFLDEPTNGLDPDGIKMVLSYLKTYNQQTGTTIILCSHVLHQLEPICDSFAFLENKTIVEQGSKQELEQKYLTEIVVSVSTDYVPQEKTFLGFRCEKFENGMTITLPSKEEISTILKELLKHHRVYSVEIANNDLESIYFKVREKINR</sequence>
<keyword evidence="2" id="KW-0813">Transport</keyword>
<proteinExistence type="inferred from homology"/>
<dbReference type="OrthoDB" id="9804819at2"/>
<evidence type="ECO:0000256" key="4">
    <source>
        <dbReference type="ARBA" id="ARBA00022840"/>
    </source>
</evidence>
<gene>
    <name evidence="6" type="ORF">SAMN05192533_101354</name>
</gene>
<evidence type="ECO:0000313" key="7">
    <source>
        <dbReference type="Proteomes" id="UP000198553"/>
    </source>
</evidence>
<accession>A0A1H7WBZ4</accession>
<comment type="similarity">
    <text evidence="1">Belongs to the ABC transporter superfamily.</text>
</comment>
<name>A0A1H7WBZ4_9BACI</name>
<dbReference type="SUPFAM" id="SSF52540">
    <property type="entry name" value="P-loop containing nucleoside triphosphate hydrolases"/>
    <property type="match status" value="1"/>
</dbReference>
<evidence type="ECO:0000256" key="2">
    <source>
        <dbReference type="ARBA" id="ARBA00022448"/>
    </source>
</evidence>
<dbReference type="PROSITE" id="PS50893">
    <property type="entry name" value="ABC_TRANSPORTER_2"/>
    <property type="match status" value="1"/>
</dbReference>
<dbReference type="AlphaFoldDB" id="A0A1H7WBZ4"/>